<evidence type="ECO:0000256" key="6">
    <source>
        <dbReference type="ARBA" id="ARBA00023136"/>
    </source>
</evidence>
<dbReference type="EMBL" id="JBHMAR010000001">
    <property type="protein sequence ID" value="MFB9733956.1"/>
    <property type="molecule type" value="Genomic_DNA"/>
</dbReference>
<sequence>MPVLPFVALDTLAALTASVTVLLLFHRWWVPAALPCAWVLCLAARRAYDRHCLLAGTGEIRRVMGAAAVIAVAASVAWWFLPGAGLLHDTLFALPVTVTATFALRETRRLRIRADWHHGRNRERAVVLGPADSVAELVSRLRRTDACEMEVVGVCRTVDDAVDAVRRGGCEAVIALPGPALGTGELRTLSWELRDRDVELMLVPVLADVATGRLRPAPVAGLPLLELHAPDLSRTARVPKELADRLLAAAGLLLLAPLMLVIAVLIRLDSPGPVLFRHRRVGLHGREFTLLKFRTMYRDADRRRSEVASLNQYGDGAFFKVADDPRITRVGRTLRHWSLDEIPQLFNVLAGRMSLVGPRPLPRDEADELPEDVRRRRLLVKPGLSGLWQVSGRSELPEEERVRLDLSYVENWSTALDLTILARTPGAVVRRTGAY</sequence>
<dbReference type="PANTHER" id="PTHR30576:SF10">
    <property type="entry name" value="SLL5057 PROTEIN"/>
    <property type="match status" value="1"/>
</dbReference>
<evidence type="ECO:0000313" key="10">
    <source>
        <dbReference type="Proteomes" id="UP001589703"/>
    </source>
</evidence>
<keyword evidence="10" id="KW-1185">Reference proteome</keyword>
<evidence type="ECO:0000256" key="5">
    <source>
        <dbReference type="ARBA" id="ARBA00022989"/>
    </source>
</evidence>
<dbReference type="EC" id="2.7.8.-" evidence="9"/>
<keyword evidence="3 9" id="KW-0808">Transferase</keyword>
<dbReference type="InterPro" id="IPR017475">
    <property type="entry name" value="EPS_sugar_tfrase"/>
</dbReference>
<name>A0ABV5V813_9ACTN</name>
<keyword evidence="6 7" id="KW-0472">Membrane</keyword>
<feature type="transmembrane region" description="Helical" evidence="7">
    <location>
        <begin position="60"/>
        <end position="80"/>
    </location>
</feature>
<evidence type="ECO:0000256" key="4">
    <source>
        <dbReference type="ARBA" id="ARBA00022692"/>
    </source>
</evidence>
<organism evidence="9 10">
    <name type="scientific">Streptomyces thermocoprophilus</name>
    <dbReference type="NCBI Taxonomy" id="78356"/>
    <lineage>
        <taxon>Bacteria</taxon>
        <taxon>Bacillati</taxon>
        <taxon>Actinomycetota</taxon>
        <taxon>Actinomycetes</taxon>
        <taxon>Kitasatosporales</taxon>
        <taxon>Streptomycetaceae</taxon>
        <taxon>Streptomyces</taxon>
    </lineage>
</organism>
<comment type="similarity">
    <text evidence="2">Belongs to the bacterial sugar transferase family.</text>
</comment>
<comment type="subcellular location">
    <subcellularLocation>
        <location evidence="1">Membrane</location>
        <topology evidence="1">Multi-pass membrane protein</topology>
    </subcellularLocation>
</comment>
<evidence type="ECO:0000256" key="7">
    <source>
        <dbReference type="SAM" id="Phobius"/>
    </source>
</evidence>
<protein>
    <submittedName>
        <fullName evidence="9">Sugar transferase</fullName>
        <ecNumber evidence="9">2.7.8.-</ecNumber>
    </submittedName>
</protein>
<evidence type="ECO:0000313" key="9">
    <source>
        <dbReference type="EMBL" id="MFB9733956.1"/>
    </source>
</evidence>
<reference evidence="9 10" key="1">
    <citation type="submission" date="2024-09" db="EMBL/GenBank/DDBJ databases">
        <authorList>
            <person name="Sun Q."/>
            <person name="Mori K."/>
        </authorList>
    </citation>
    <scope>NUCLEOTIDE SEQUENCE [LARGE SCALE GENOMIC DNA]</scope>
    <source>
        <strain evidence="9 10">JCM 10918</strain>
    </source>
</reference>
<keyword evidence="5 7" id="KW-1133">Transmembrane helix</keyword>
<dbReference type="NCBIfam" id="TIGR03025">
    <property type="entry name" value="EPS_sugtrans"/>
    <property type="match status" value="1"/>
</dbReference>
<evidence type="ECO:0000256" key="2">
    <source>
        <dbReference type="ARBA" id="ARBA00006464"/>
    </source>
</evidence>
<feature type="transmembrane region" description="Helical" evidence="7">
    <location>
        <begin position="86"/>
        <end position="104"/>
    </location>
</feature>
<evidence type="ECO:0000259" key="8">
    <source>
        <dbReference type="Pfam" id="PF02397"/>
    </source>
</evidence>
<comment type="caution">
    <text evidence="9">The sequence shown here is derived from an EMBL/GenBank/DDBJ whole genome shotgun (WGS) entry which is preliminary data.</text>
</comment>
<dbReference type="Pfam" id="PF02397">
    <property type="entry name" value="Bac_transf"/>
    <property type="match status" value="1"/>
</dbReference>
<accession>A0ABV5V813</accession>
<dbReference type="InterPro" id="IPR003362">
    <property type="entry name" value="Bact_transf"/>
</dbReference>
<keyword evidence="4 7" id="KW-0812">Transmembrane</keyword>
<evidence type="ECO:0000256" key="1">
    <source>
        <dbReference type="ARBA" id="ARBA00004141"/>
    </source>
</evidence>
<feature type="transmembrane region" description="Helical" evidence="7">
    <location>
        <begin position="28"/>
        <end position="48"/>
    </location>
</feature>
<feature type="domain" description="Bacterial sugar transferase" evidence="8">
    <location>
        <begin position="240"/>
        <end position="429"/>
    </location>
</feature>
<gene>
    <name evidence="9" type="ORF">ACFFRO_02140</name>
</gene>
<dbReference type="PANTHER" id="PTHR30576">
    <property type="entry name" value="COLANIC BIOSYNTHESIS UDP-GLUCOSE LIPID CARRIER TRANSFERASE"/>
    <property type="match status" value="1"/>
</dbReference>
<proteinExistence type="inferred from homology"/>
<feature type="transmembrane region" description="Helical" evidence="7">
    <location>
        <begin position="246"/>
        <end position="268"/>
    </location>
</feature>
<dbReference type="Proteomes" id="UP001589703">
    <property type="component" value="Unassembled WGS sequence"/>
</dbReference>
<dbReference type="GO" id="GO:0016740">
    <property type="term" value="F:transferase activity"/>
    <property type="evidence" value="ECO:0007669"/>
    <property type="project" value="UniProtKB-KW"/>
</dbReference>
<evidence type="ECO:0000256" key="3">
    <source>
        <dbReference type="ARBA" id="ARBA00022679"/>
    </source>
</evidence>
<dbReference type="RefSeq" id="WP_247472190.1">
    <property type="nucleotide sequence ID" value="NZ_JBHMAR010000001.1"/>
</dbReference>